<keyword evidence="5 8" id="KW-0812">Transmembrane</keyword>
<evidence type="ECO:0000256" key="5">
    <source>
        <dbReference type="ARBA" id="ARBA00022692"/>
    </source>
</evidence>
<evidence type="ECO:0000256" key="8">
    <source>
        <dbReference type="RuleBase" id="RU363041"/>
    </source>
</evidence>
<dbReference type="EMBL" id="JAJUOS010000004">
    <property type="protein sequence ID" value="MCE5973269.1"/>
    <property type="molecule type" value="Genomic_DNA"/>
</dbReference>
<feature type="transmembrane region" description="Helical" evidence="8">
    <location>
        <begin position="105"/>
        <end position="124"/>
    </location>
</feature>
<evidence type="ECO:0000256" key="7">
    <source>
        <dbReference type="ARBA" id="ARBA00023136"/>
    </source>
</evidence>
<evidence type="ECO:0000313" key="10">
    <source>
        <dbReference type="Proteomes" id="UP001521181"/>
    </source>
</evidence>
<keyword evidence="3" id="KW-0813">Transport</keyword>
<name>A0ABS8YTU1_9RHOB</name>
<organism evidence="9 10">
    <name type="scientific">Rhodobacter flavimaris</name>
    <dbReference type="NCBI Taxonomy" id="2907145"/>
    <lineage>
        <taxon>Bacteria</taxon>
        <taxon>Pseudomonadati</taxon>
        <taxon>Pseudomonadota</taxon>
        <taxon>Alphaproteobacteria</taxon>
        <taxon>Rhodobacterales</taxon>
        <taxon>Rhodobacter group</taxon>
        <taxon>Rhodobacter</taxon>
    </lineage>
</organism>
<comment type="subcellular location">
    <subcellularLocation>
        <location evidence="1 8">Cell membrane</location>
        <topology evidence="1 8">Multi-pass membrane protein</topology>
    </subcellularLocation>
</comment>
<feature type="transmembrane region" description="Helical" evidence="8">
    <location>
        <begin position="136"/>
        <end position="153"/>
    </location>
</feature>
<dbReference type="Proteomes" id="UP001521181">
    <property type="component" value="Unassembled WGS sequence"/>
</dbReference>
<keyword evidence="10" id="KW-1185">Reference proteome</keyword>
<proteinExistence type="inferred from homology"/>
<keyword evidence="6 8" id="KW-1133">Transmembrane helix</keyword>
<feature type="transmembrane region" description="Helical" evidence="8">
    <location>
        <begin position="28"/>
        <end position="48"/>
    </location>
</feature>
<dbReference type="InterPro" id="IPR052017">
    <property type="entry name" value="TSUP"/>
</dbReference>
<feature type="transmembrane region" description="Helical" evidence="8">
    <location>
        <begin position="189"/>
        <end position="211"/>
    </location>
</feature>
<feature type="transmembrane region" description="Helical" evidence="8">
    <location>
        <begin position="231"/>
        <end position="249"/>
    </location>
</feature>
<accession>A0ABS8YTU1</accession>
<evidence type="ECO:0000256" key="2">
    <source>
        <dbReference type="ARBA" id="ARBA00009142"/>
    </source>
</evidence>
<evidence type="ECO:0000256" key="3">
    <source>
        <dbReference type="ARBA" id="ARBA00022448"/>
    </source>
</evidence>
<evidence type="ECO:0000256" key="4">
    <source>
        <dbReference type="ARBA" id="ARBA00022475"/>
    </source>
</evidence>
<evidence type="ECO:0000256" key="6">
    <source>
        <dbReference type="ARBA" id="ARBA00022989"/>
    </source>
</evidence>
<sequence length="252" mass="25789">MFEVSLELALMLIAAAFAAGFVDSIAGGGGLITLPVLLLAGATPLQALSTNKVQGSFGAATAALSYAASGHVNLRRQIRAAGLAFVAGLVGALLVSVIPTEGLRLALPVVLIGIAAFFALKKGLDDTDRTERIRPASFTAFVVPLIGFYDGLIGPGAGAFYMIGFVTLAGYGVLRATAHTKLLNFASNVGGLVAFAAVGAPWWITGLAMGLAQVAGARLGSRLAMRVGAKVIKPLLVVTSTALALRLIWQMI</sequence>
<evidence type="ECO:0000256" key="1">
    <source>
        <dbReference type="ARBA" id="ARBA00004651"/>
    </source>
</evidence>
<keyword evidence="7 8" id="KW-0472">Membrane</keyword>
<gene>
    <name evidence="9" type="ORF">LZA78_07240</name>
</gene>
<dbReference type="PANTHER" id="PTHR30269:SF0">
    <property type="entry name" value="MEMBRANE TRANSPORTER PROTEIN YFCA-RELATED"/>
    <property type="match status" value="1"/>
</dbReference>
<protein>
    <recommendedName>
        <fullName evidence="8">Probable membrane transporter protein</fullName>
    </recommendedName>
</protein>
<evidence type="ECO:0000313" key="9">
    <source>
        <dbReference type="EMBL" id="MCE5973269.1"/>
    </source>
</evidence>
<reference evidence="9 10" key="1">
    <citation type="submission" date="2021-12" db="EMBL/GenBank/DDBJ databases">
        <title>Sinirhodobacter sp. WL0062 is a bacterium isolated from seawater.</title>
        <authorList>
            <person name="Wang L."/>
            <person name="He W."/>
            <person name="Zhang D.-F."/>
        </authorList>
    </citation>
    <scope>NUCLEOTIDE SEQUENCE [LARGE SCALE GENOMIC DNA]</scope>
    <source>
        <strain evidence="9 10">WL0062</strain>
    </source>
</reference>
<dbReference type="PANTHER" id="PTHR30269">
    <property type="entry name" value="TRANSMEMBRANE PROTEIN YFCA"/>
    <property type="match status" value="1"/>
</dbReference>
<dbReference type="InterPro" id="IPR002781">
    <property type="entry name" value="TM_pro_TauE-like"/>
</dbReference>
<dbReference type="Pfam" id="PF01925">
    <property type="entry name" value="TauE"/>
    <property type="match status" value="1"/>
</dbReference>
<comment type="similarity">
    <text evidence="2 8">Belongs to the 4-toluene sulfonate uptake permease (TSUP) (TC 2.A.102) family.</text>
</comment>
<keyword evidence="4 8" id="KW-1003">Cell membrane</keyword>
<dbReference type="RefSeq" id="WP_233676368.1">
    <property type="nucleotide sequence ID" value="NZ_JAJUOS010000004.1"/>
</dbReference>
<comment type="caution">
    <text evidence="9">The sequence shown here is derived from an EMBL/GenBank/DDBJ whole genome shotgun (WGS) entry which is preliminary data.</text>
</comment>
<feature type="transmembrane region" description="Helical" evidence="8">
    <location>
        <begin position="80"/>
        <end position="99"/>
    </location>
</feature>